<keyword evidence="2" id="KW-1185">Reference proteome</keyword>
<dbReference type="Proteomes" id="UP001519287">
    <property type="component" value="Unassembled WGS sequence"/>
</dbReference>
<comment type="caution">
    <text evidence="1">The sequence shown here is derived from an EMBL/GenBank/DDBJ whole genome shotgun (WGS) entry which is preliminary data.</text>
</comment>
<evidence type="ECO:0000313" key="2">
    <source>
        <dbReference type="Proteomes" id="UP001519287"/>
    </source>
</evidence>
<reference evidence="1 2" key="1">
    <citation type="submission" date="2021-03" db="EMBL/GenBank/DDBJ databases">
        <title>Genomic Encyclopedia of Type Strains, Phase IV (KMG-IV): sequencing the most valuable type-strain genomes for metagenomic binning, comparative biology and taxonomic classification.</title>
        <authorList>
            <person name="Goeker M."/>
        </authorList>
    </citation>
    <scope>NUCLEOTIDE SEQUENCE [LARGE SCALE GENOMIC DNA]</scope>
    <source>
        <strain evidence="1 2">DSM 26048</strain>
    </source>
</reference>
<sequence>MGIHRPAHVSDYIGDDSLLNIVLGQVLKPSGMNILEAWA</sequence>
<dbReference type="EMBL" id="JAGGLB010000004">
    <property type="protein sequence ID" value="MBP1990130.1"/>
    <property type="molecule type" value="Genomic_DNA"/>
</dbReference>
<gene>
    <name evidence="1" type="ORF">J2Z66_001728</name>
</gene>
<protein>
    <submittedName>
        <fullName evidence="1">Uncharacterized protein</fullName>
    </submittedName>
</protein>
<evidence type="ECO:0000313" key="1">
    <source>
        <dbReference type="EMBL" id="MBP1990130.1"/>
    </source>
</evidence>
<organism evidence="1 2">
    <name type="scientific">Paenibacillus eucommiae</name>
    <dbReference type="NCBI Taxonomy" id="1355755"/>
    <lineage>
        <taxon>Bacteria</taxon>
        <taxon>Bacillati</taxon>
        <taxon>Bacillota</taxon>
        <taxon>Bacilli</taxon>
        <taxon>Bacillales</taxon>
        <taxon>Paenibacillaceae</taxon>
        <taxon>Paenibacillus</taxon>
    </lineage>
</organism>
<proteinExistence type="predicted"/>
<accession>A0ABS4ISM3</accession>
<name>A0ABS4ISM3_9BACL</name>